<dbReference type="KEGG" id="saci:Sinac_1203"/>
<gene>
    <name evidence="1" type="ordered locus">Sinac_1203</name>
</gene>
<dbReference type="RefSeq" id="WP_015244769.1">
    <property type="nucleotide sequence ID" value="NC_019892.1"/>
</dbReference>
<evidence type="ECO:0000313" key="2">
    <source>
        <dbReference type="Proteomes" id="UP000010798"/>
    </source>
</evidence>
<dbReference type="Pfam" id="PF05973">
    <property type="entry name" value="Gp49"/>
    <property type="match status" value="1"/>
</dbReference>
<name>L0D9T1_SINAD</name>
<evidence type="ECO:0000313" key="1">
    <source>
        <dbReference type="EMBL" id="AGA25593.1"/>
    </source>
</evidence>
<reference evidence="1 2" key="1">
    <citation type="submission" date="2012-02" db="EMBL/GenBank/DDBJ databases">
        <title>Complete sequence of chromosome of Singulisphaera acidiphila DSM 18658.</title>
        <authorList>
            <consortium name="US DOE Joint Genome Institute (JGI-PGF)"/>
            <person name="Lucas S."/>
            <person name="Copeland A."/>
            <person name="Lapidus A."/>
            <person name="Glavina del Rio T."/>
            <person name="Dalin E."/>
            <person name="Tice H."/>
            <person name="Bruce D."/>
            <person name="Goodwin L."/>
            <person name="Pitluck S."/>
            <person name="Peters L."/>
            <person name="Ovchinnikova G."/>
            <person name="Chertkov O."/>
            <person name="Kyrpides N."/>
            <person name="Mavromatis K."/>
            <person name="Ivanova N."/>
            <person name="Brettin T."/>
            <person name="Detter J.C."/>
            <person name="Han C."/>
            <person name="Larimer F."/>
            <person name="Land M."/>
            <person name="Hauser L."/>
            <person name="Markowitz V."/>
            <person name="Cheng J.-F."/>
            <person name="Hugenholtz P."/>
            <person name="Woyke T."/>
            <person name="Wu D."/>
            <person name="Tindall B."/>
            <person name="Pomrenke H."/>
            <person name="Brambilla E."/>
            <person name="Klenk H.-P."/>
            <person name="Eisen J.A."/>
        </authorList>
    </citation>
    <scope>NUCLEOTIDE SEQUENCE [LARGE SCALE GENOMIC DNA]</scope>
    <source>
        <strain evidence="2">ATCC BAA-1392 / DSM 18658 / VKM B-2454 / MOB10</strain>
    </source>
</reference>
<accession>L0D9T1</accession>
<proteinExistence type="predicted"/>
<dbReference type="Proteomes" id="UP000010798">
    <property type="component" value="Chromosome"/>
</dbReference>
<sequence>MPATEIKIYREDDGTIPLRLWLGSLDRKSQERCLAALVILGNHGHDLRRPHVENLGEGIYELRVKSGRVNFRMLYAFQGREAIIVSHGFAKERDIPPKEIALAKERIAKFTADPERHTYQAEEEEE</sequence>
<dbReference type="HOGENOM" id="CLU_122734_0_0_0"/>
<keyword evidence="2" id="KW-1185">Reference proteome</keyword>
<dbReference type="EMBL" id="CP003364">
    <property type="protein sequence ID" value="AGA25593.1"/>
    <property type="molecule type" value="Genomic_DNA"/>
</dbReference>
<dbReference type="InterPro" id="IPR009241">
    <property type="entry name" value="HigB-like"/>
</dbReference>
<organism evidence="1 2">
    <name type="scientific">Singulisphaera acidiphila (strain ATCC BAA-1392 / DSM 18658 / VKM B-2454 / MOB10)</name>
    <dbReference type="NCBI Taxonomy" id="886293"/>
    <lineage>
        <taxon>Bacteria</taxon>
        <taxon>Pseudomonadati</taxon>
        <taxon>Planctomycetota</taxon>
        <taxon>Planctomycetia</taxon>
        <taxon>Isosphaerales</taxon>
        <taxon>Isosphaeraceae</taxon>
        <taxon>Singulisphaera</taxon>
    </lineage>
</organism>
<dbReference type="eggNOG" id="COG4679">
    <property type="taxonomic scope" value="Bacteria"/>
</dbReference>
<dbReference type="STRING" id="886293.Sinac_1203"/>
<protein>
    <submittedName>
        <fullName evidence="1">Phage-related protein</fullName>
    </submittedName>
</protein>
<dbReference type="OrthoDB" id="282733at2"/>
<dbReference type="AlphaFoldDB" id="L0D9T1"/>